<accession>A0AAN9I091</accession>
<proteinExistence type="predicted"/>
<comment type="caution">
    <text evidence="1">The sequence shown here is derived from an EMBL/GenBank/DDBJ whole genome shotgun (WGS) entry which is preliminary data.</text>
</comment>
<dbReference type="AlphaFoldDB" id="A0AAN9I091"/>
<reference evidence="1 2" key="1">
    <citation type="submission" date="2024-01" db="EMBL/GenBank/DDBJ databases">
        <title>The genomes of 5 underutilized Papilionoideae crops provide insights into root nodulation and disease resistanc.</title>
        <authorList>
            <person name="Yuan L."/>
        </authorList>
    </citation>
    <scope>NUCLEOTIDE SEQUENCE [LARGE SCALE GENOMIC DNA]</scope>
    <source>
        <strain evidence="1">ZHUSHIDOU_FW_LH</strain>
        <tissue evidence="1">Leaf</tissue>
    </source>
</reference>
<gene>
    <name evidence="1" type="ORF">RIF29_24499</name>
</gene>
<protein>
    <submittedName>
        <fullName evidence="1">Uncharacterized protein</fullName>
    </submittedName>
</protein>
<evidence type="ECO:0000313" key="2">
    <source>
        <dbReference type="Proteomes" id="UP001372338"/>
    </source>
</evidence>
<evidence type="ECO:0000313" key="1">
    <source>
        <dbReference type="EMBL" id="KAK7258910.1"/>
    </source>
</evidence>
<keyword evidence="2" id="KW-1185">Reference proteome</keyword>
<organism evidence="1 2">
    <name type="scientific">Crotalaria pallida</name>
    <name type="common">Smooth rattlebox</name>
    <name type="synonym">Crotalaria striata</name>
    <dbReference type="NCBI Taxonomy" id="3830"/>
    <lineage>
        <taxon>Eukaryota</taxon>
        <taxon>Viridiplantae</taxon>
        <taxon>Streptophyta</taxon>
        <taxon>Embryophyta</taxon>
        <taxon>Tracheophyta</taxon>
        <taxon>Spermatophyta</taxon>
        <taxon>Magnoliopsida</taxon>
        <taxon>eudicotyledons</taxon>
        <taxon>Gunneridae</taxon>
        <taxon>Pentapetalae</taxon>
        <taxon>rosids</taxon>
        <taxon>fabids</taxon>
        <taxon>Fabales</taxon>
        <taxon>Fabaceae</taxon>
        <taxon>Papilionoideae</taxon>
        <taxon>50 kb inversion clade</taxon>
        <taxon>genistoids sensu lato</taxon>
        <taxon>core genistoids</taxon>
        <taxon>Crotalarieae</taxon>
        <taxon>Crotalaria</taxon>
    </lineage>
</organism>
<sequence>MISAISVTRVVALPNRLGPILAVDMENALLVEAKSTSVISMPGRELVFYCRLLGNTLVPTLQLRAYLPLFSRTTLTPTSLIPFIIIIFRNSLF</sequence>
<dbReference type="Proteomes" id="UP001372338">
    <property type="component" value="Unassembled WGS sequence"/>
</dbReference>
<name>A0AAN9I091_CROPI</name>
<dbReference type="EMBL" id="JAYWIO010000005">
    <property type="protein sequence ID" value="KAK7258910.1"/>
    <property type="molecule type" value="Genomic_DNA"/>
</dbReference>